<name>A0A5B3GYG5_9BACT</name>
<dbReference type="InterPro" id="IPR012944">
    <property type="entry name" value="SusD_RagB_dom"/>
</dbReference>
<feature type="domain" description="RagB/SusD" evidence="6">
    <location>
        <begin position="380"/>
        <end position="669"/>
    </location>
</feature>
<comment type="subcellular location">
    <subcellularLocation>
        <location evidence="1">Cell outer membrane</location>
    </subcellularLocation>
</comment>
<evidence type="ECO:0000256" key="1">
    <source>
        <dbReference type="ARBA" id="ARBA00004442"/>
    </source>
</evidence>
<dbReference type="RefSeq" id="WP_130065126.1">
    <property type="nucleotide sequence ID" value="NZ_RCXC01000008.1"/>
</dbReference>
<sequence length="669" mass="76438">MRTSNIIGIAASALLLASCEFLDVVPAKRADFEDAMKNKYAVENWIYGRGYHEIQWQNPFYYWTIEQTTDDFVLPEGQAQDEAREKNYLMSHGMITSGNVPDTWWALYGAIGYINLFEQQLEEQNPSFLTEADKSLYRAHAKFLKAYYYLRVLQKFGPMAIVESYVDPSTDKSSFPGRSHFDYCVEYICRLLDDACADGGLPVANYNEQVDYGKGNQVICAALKSRLRLLAASPLWNGSFPFSQWQNTNFETPGYGKELVSYSFDIEKWRKAKTAARDAIDIAEANGRHLVTMSEMETMAANHKISTTDAAYWIPGLDTSTPEGVEFYKRVLLMRYAMASDETMGNHELIWTVLGRGEWYLTTKSHIWGSLPRRIIKKTDGNWQYCYSHINPTLETVAAFYTKNGKLPKDDPDFTPQSDWLKSANLEGRPEVINLNVNREPRFYAWINFDGCDIGPHLVAGEPLRLDLRSYEACGYSPDYNQGDLPQTGYLNNKFISPAERYDSNGSYTDYDYPTPLIRLNEMYLNLAEACAELYMNGDGSELQNALDAVNVIRERAGIPLLTAADCGDGEGQMSIRDWVRNERRIELYAEGYRYYDLRRWCIAAKHLSAGCRTGLDCFVSKRVNPTIEEFNTRVKVDGNYQWFDRMYLLPLAADEVYSNPQMVQAPGY</sequence>
<dbReference type="Proteomes" id="UP000322940">
    <property type="component" value="Unassembled WGS sequence"/>
</dbReference>
<dbReference type="Pfam" id="PF07980">
    <property type="entry name" value="SusD_RagB"/>
    <property type="match status" value="1"/>
</dbReference>
<evidence type="ECO:0000313" key="7">
    <source>
        <dbReference type="EMBL" id="KAA2378593.1"/>
    </source>
</evidence>
<evidence type="ECO:0000256" key="4">
    <source>
        <dbReference type="ARBA" id="ARBA00023136"/>
    </source>
</evidence>
<reference evidence="7 8" key="1">
    <citation type="journal article" date="2019" name="Nat. Med.">
        <title>A library of human gut bacterial isolates paired with longitudinal multiomics data enables mechanistic microbiome research.</title>
        <authorList>
            <person name="Poyet M."/>
            <person name="Groussin M."/>
            <person name="Gibbons S.M."/>
            <person name="Avila-Pacheco J."/>
            <person name="Jiang X."/>
            <person name="Kearney S.M."/>
            <person name="Perrotta A.R."/>
            <person name="Berdy B."/>
            <person name="Zhao S."/>
            <person name="Lieberman T.D."/>
            <person name="Swanson P.K."/>
            <person name="Smith M."/>
            <person name="Roesemann S."/>
            <person name="Alexander J.E."/>
            <person name="Rich S.A."/>
            <person name="Livny J."/>
            <person name="Vlamakis H."/>
            <person name="Clish C."/>
            <person name="Bullock K."/>
            <person name="Deik A."/>
            <person name="Scott J."/>
            <person name="Pierce K.A."/>
            <person name="Xavier R.J."/>
            <person name="Alm E.J."/>
        </authorList>
    </citation>
    <scope>NUCLEOTIDE SEQUENCE [LARGE SCALE GENOMIC DNA]</scope>
    <source>
        <strain evidence="7 8">BIOML-A266</strain>
    </source>
</reference>
<evidence type="ECO:0000256" key="5">
    <source>
        <dbReference type="ARBA" id="ARBA00023237"/>
    </source>
</evidence>
<dbReference type="Gene3D" id="1.25.40.390">
    <property type="match status" value="1"/>
</dbReference>
<dbReference type="PROSITE" id="PS51257">
    <property type="entry name" value="PROKAR_LIPOPROTEIN"/>
    <property type="match status" value="1"/>
</dbReference>
<organism evidence="7 8">
    <name type="scientific">Alistipes onderdonkii</name>
    <dbReference type="NCBI Taxonomy" id="328813"/>
    <lineage>
        <taxon>Bacteria</taxon>
        <taxon>Pseudomonadati</taxon>
        <taxon>Bacteroidota</taxon>
        <taxon>Bacteroidia</taxon>
        <taxon>Bacteroidales</taxon>
        <taxon>Rikenellaceae</taxon>
        <taxon>Alistipes</taxon>
    </lineage>
</organism>
<evidence type="ECO:0000256" key="3">
    <source>
        <dbReference type="ARBA" id="ARBA00022729"/>
    </source>
</evidence>
<dbReference type="AlphaFoldDB" id="A0A5B3GYG5"/>
<keyword evidence="5" id="KW-0998">Cell outer membrane</keyword>
<keyword evidence="3" id="KW-0732">Signal</keyword>
<accession>A0A5B3GYG5</accession>
<dbReference type="GO" id="GO:0009279">
    <property type="term" value="C:cell outer membrane"/>
    <property type="evidence" value="ECO:0007669"/>
    <property type="project" value="UniProtKB-SubCell"/>
</dbReference>
<keyword evidence="4" id="KW-0472">Membrane</keyword>
<dbReference type="InterPro" id="IPR011990">
    <property type="entry name" value="TPR-like_helical_dom_sf"/>
</dbReference>
<evidence type="ECO:0000256" key="2">
    <source>
        <dbReference type="ARBA" id="ARBA00006275"/>
    </source>
</evidence>
<proteinExistence type="inferred from homology"/>
<protein>
    <submittedName>
        <fullName evidence="7">RagB/SusD family nutrient uptake outer membrane protein</fullName>
    </submittedName>
</protein>
<gene>
    <name evidence="7" type="ORF">F2Y10_09240</name>
</gene>
<evidence type="ECO:0000259" key="6">
    <source>
        <dbReference type="Pfam" id="PF07980"/>
    </source>
</evidence>
<evidence type="ECO:0000313" key="8">
    <source>
        <dbReference type="Proteomes" id="UP000322940"/>
    </source>
</evidence>
<dbReference type="SUPFAM" id="SSF48452">
    <property type="entry name" value="TPR-like"/>
    <property type="match status" value="1"/>
</dbReference>
<comment type="caution">
    <text evidence="7">The sequence shown here is derived from an EMBL/GenBank/DDBJ whole genome shotgun (WGS) entry which is preliminary data.</text>
</comment>
<comment type="similarity">
    <text evidence="2">Belongs to the SusD family.</text>
</comment>
<dbReference type="EMBL" id="VVXH01000007">
    <property type="protein sequence ID" value="KAA2378593.1"/>
    <property type="molecule type" value="Genomic_DNA"/>
</dbReference>